<reference evidence="1" key="1">
    <citation type="journal article" date="2023" name="Science">
        <title>Genome structures resolve the early diversification of teleost fishes.</title>
        <authorList>
            <person name="Parey E."/>
            <person name="Louis A."/>
            <person name="Montfort J."/>
            <person name="Bouchez O."/>
            <person name="Roques C."/>
            <person name="Iampietro C."/>
            <person name="Lluch J."/>
            <person name="Castinel A."/>
            <person name="Donnadieu C."/>
            <person name="Desvignes T."/>
            <person name="Floi Bucao C."/>
            <person name="Jouanno E."/>
            <person name="Wen M."/>
            <person name="Mejri S."/>
            <person name="Dirks R."/>
            <person name="Jansen H."/>
            <person name="Henkel C."/>
            <person name="Chen W.J."/>
            <person name="Zahm M."/>
            <person name="Cabau C."/>
            <person name="Klopp C."/>
            <person name="Thompson A.W."/>
            <person name="Robinson-Rechavi M."/>
            <person name="Braasch I."/>
            <person name="Lecointre G."/>
            <person name="Bobe J."/>
            <person name="Postlethwait J.H."/>
            <person name="Berthelot C."/>
            <person name="Roest Crollius H."/>
            <person name="Guiguen Y."/>
        </authorList>
    </citation>
    <scope>NUCLEOTIDE SEQUENCE</scope>
    <source>
        <strain evidence="1">NC1722</strain>
    </source>
</reference>
<evidence type="ECO:0000313" key="2">
    <source>
        <dbReference type="Proteomes" id="UP001221898"/>
    </source>
</evidence>
<sequence>MRGCSRENARPWVCLGPLLKQDMQRTGEERKPALRSQDSGVKIYRSQRCAQKNLGHPSASSPIHCPPIERRYERCGYALVTIEKSKDLPPTYP</sequence>
<proteinExistence type="predicted"/>
<comment type="caution">
    <text evidence="1">The sequence shown here is derived from an EMBL/GenBank/DDBJ whole genome shotgun (WGS) entry which is preliminary data.</text>
</comment>
<evidence type="ECO:0000313" key="1">
    <source>
        <dbReference type="EMBL" id="KAJ8395176.1"/>
    </source>
</evidence>
<accession>A0AAD7S397</accession>
<dbReference type="EMBL" id="JAINUG010000119">
    <property type="protein sequence ID" value="KAJ8395176.1"/>
    <property type="molecule type" value="Genomic_DNA"/>
</dbReference>
<gene>
    <name evidence="1" type="ORF">AAFF_G00036320</name>
</gene>
<keyword evidence="2" id="KW-1185">Reference proteome</keyword>
<organism evidence="1 2">
    <name type="scientific">Aldrovandia affinis</name>
    <dbReference type="NCBI Taxonomy" id="143900"/>
    <lineage>
        <taxon>Eukaryota</taxon>
        <taxon>Metazoa</taxon>
        <taxon>Chordata</taxon>
        <taxon>Craniata</taxon>
        <taxon>Vertebrata</taxon>
        <taxon>Euteleostomi</taxon>
        <taxon>Actinopterygii</taxon>
        <taxon>Neopterygii</taxon>
        <taxon>Teleostei</taxon>
        <taxon>Notacanthiformes</taxon>
        <taxon>Halosauridae</taxon>
        <taxon>Aldrovandia</taxon>
    </lineage>
</organism>
<name>A0AAD7S397_9TELE</name>
<dbReference type="AlphaFoldDB" id="A0AAD7S397"/>
<dbReference type="Proteomes" id="UP001221898">
    <property type="component" value="Unassembled WGS sequence"/>
</dbReference>
<protein>
    <submittedName>
        <fullName evidence="1">Uncharacterized protein</fullName>
    </submittedName>
</protein>